<dbReference type="PaxDb" id="3708-A0A078GF22"/>
<dbReference type="SUPFAM" id="SSF51569">
    <property type="entry name" value="Aldolase"/>
    <property type="match status" value="1"/>
</dbReference>
<evidence type="ECO:0000256" key="1">
    <source>
        <dbReference type="ARBA" id="ARBA00022679"/>
    </source>
</evidence>
<dbReference type="GO" id="GO:0009507">
    <property type="term" value="C:chloroplast"/>
    <property type="evidence" value="ECO:0000318"/>
    <property type="project" value="GO_Central"/>
</dbReference>
<reference evidence="3 4" key="1">
    <citation type="journal article" date="2014" name="Science">
        <title>Plant genetics. Early allopolyploid evolution in the post-Neolithic Brassica napus oilseed genome.</title>
        <authorList>
            <person name="Chalhoub B."/>
            <person name="Denoeud F."/>
            <person name="Liu S."/>
            <person name="Parkin I.A."/>
            <person name="Tang H."/>
            <person name="Wang X."/>
            <person name="Chiquet J."/>
            <person name="Belcram H."/>
            <person name="Tong C."/>
            <person name="Samans B."/>
            <person name="Correa M."/>
            <person name="Da Silva C."/>
            <person name="Just J."/>
            <person name="Falentin C."/>
            <person name="Koh C.S."/>
            <person name="Le Clainche I."/>
            <person name="Bernard M."/>
            <person name="Bento P."/>
            <person name="Noel B."/>
            <person name="Labadie K."/>
            <person name="Alberti A."/>
            <person name="Charles M."/>
            <person name="Arnaud D."/>
            <person name="Guo H."/>
            <person name="Daviaud C."/>
            <person name="Alamery S."/>
            <person name="Jabbari K."/>
            <person name="Zhao M."/>
            <person name="Edger P.P."/>
            <person name="Chelaifa H."/>
            <person name="Tack D."/>
            <person name="Lassalle G."/>
            <person name="Mestiri I."/>
            <person name="Schnel N."/>
            <person name="Le Paslier M.C."/>
            <person name="Fan G."/>
            <person name="Renault V."/>
            <person name="Bayer P.E."/>
            <person name="Golicz A.A."/>
            <person name="Manoli S."/>
            <person name="Lee T.H."/>
            <person name="Thi V.H."/>
            <person name="Chalabi S."/>
            <person name="Hu Q."/>
            <person name="Fan C."/>
            <person name="Tollenaere R."/>
            <person name="Lu Y."/>
            <person name="Battail C."/>
            <person name="Shen J."/>
            <person name="Sidebottom C.H."/>
            <person name="Wang X."/>
            <person name="Canaguier A."/>
            <person name="Chauveau A."/>
            <person name="Berard A."/>
            <person name="Deniot G."/>
            <person name="Guan M."/>
            <person name="Liu Z."/>
            <person name="Sun F."/>
            <person name="Lim Y.P."/>
            <person name="Lyons E."/>
            <person name="Town C.D."/>
            <person name="Bancroft I."/>
            <person name="Wang X."/>
            <person name="Meng J."/>
            <person name="Ma J."/>
            <person name="Pires J.C."/>
            <person name="King G.J."/>
            <person name="Brunel D."/>
            <person name="Delourme R."/>
            <person name="Renard M."/>
            <person name="Aury J.M."/>
            <person name="Adams K.L."/>
            <person name="Batley J."/>
            <person name="Snowdon R.J."/>
            <person name="Tost J."/>
            <person name="Edwards D."/>
            <person name="Zhou Y."/>
            <person name="Hua W."/>
            <person name="Sharpe A.G."/>
            <person name="Paterson A.H."/>
            <person name="Guan C."/>
            <person name="Wincker P."/>
        </authorList>
    </citation>
    <scope>NUCLEOTIDE SEQUENCE [LARGE SCALE GENOMIC DNA]</scope>
    <source>
        <strain evidence="4">cv. Darmor-bzh</strain>
    </source>
</reference>
<dbReference type="EMBL" id="LK032147">
    <property type="protein sequence ID" value="CDY23712.1"/>
    <property type="molecule type" value="Genomic_DNA"/>
</dbReference>
<dbReference type="InterPro" id="IPR054691">
    <property type="entry name" value="LeuA/HCS_post-cat"/>
</dbReference>
<dbReference type="STRING" id="3708.A0A078GF22"/>
<sequence>MQDLGETIKAGATTVNLGDTVGINMPQETRELVSYLKANTPGIDDVVISVHCHNDLGVATANAIAGIRAGARQVDVTVNGIGERSGNAALEEVVMSLKRRGSDVMDGVYTRIDIRQIMATSNMVQEYTGLYVQSHKPIVGANCFVHESGIQQDEMLKNRSTYEVLSPEDVGVVKTENPDIFLGKHSGRHALKDRLKELGFEISDDKLNDVFSRFKDLTKQKQRITDADLKALVTCCDEISSESLNGANGNEINSDGYEPVPKISSVV</sequence>
<evidence type="ECO:0000313" key="4">
    <source>
        <dbReference type="Proteomes" id="UP000028999"/>
    </source>
</evidence>
<accession>A0A078GF22</accession>
<dbReference type="GO" id="GO:0009098">
    <property type="term" value="P:L-leucine biosynthetic process"/>
    <property type="evidence" value="ECO:0000318"/>
    <property type="project" value="GO_Central"/>
</dbReference>
<dbReference type="AlphaFoldDB" id="A0A078GF22"/>
<dbReference type="Pfam" id="PF00682">
    <property type="entry name" value="HMGL-like"/>
    <property type="match status" value="1"/>
</dbReference>
<dbReference type="Pfam" id="PF22617">
    <property type="entry name" value="HCS_D2"/>
    <property type="match status" value="1"/>
</dbReference>
<dbReference type="OMA" id="HYNIDIG"/>
<keyword evidence="1" id="KW-0808">Transferase</keyword>
<proteinExistence type="predicted"/>
<dbReference type="PROSITE" id="PS50991">
    <property type="entry name" value="PYR_CT"/>
    <property type="match status" value="1"/>
</dbReference>
<dbReference type="InterPro" id="IPR013785">
    <property type="entry name" value="Aldolase_TIM"/>
</dbReference>
<dbReference type="InterPro" id="IPR000891">
    <property type="entry name" value="PYR_CT"/>
</dbReference>
<dbReference type="PROSITE" id="PS00816">
    <property type="entry name" value="AIPM_HOMOCIT_SYNTH_2"/>
    <property type="match status" value="1"/>
</dbReference>
<dbReference type="Gene3D" id="3.20.20.70">
    <property type="entry name" value="Aldolase class I"/>
    <property type="match status" value="1"/>
</dbReference>
<dbReference type="InterPro" id="IPR002034">
    <property type="entry name" value="AIPM/Hcit_synth_CS"/>
</dbReference>
<organism evidence="3 4">
    <name type="scientific">Brassica napus</name>
    <name type="common">Rape</name>
    <dbReference type="NCBI Taxonomy" id="3708"/>
    <lineage>
        <taxon>Eukaryota</taxon>
        <taxon>Viridiplantae</taxon>
        <taxon>Streptophyta</taxon>
        <taxon>Embryophyta</taxon>
        <taxon>Tracheophyta</taxon>
        <taxon>Spermatophyta</taxon>
        <taxon>Magnoliopsida</taxon>
        <taxon>eudicotyledons</taxon>
        <taxon>Gunneridae</taxon>
        <taxon>Pentapetalae</taxon>
        <taxon>rosids</taxon>
        <taxon>malvids</taxon>
        <taxon>Brassicales</taxon>
        <taxon>Brassicaceae</taxon>
        <taxon>Brassiceae</taxon>
        <taxon>Brassica</taxon>
    </lineage>
</organism>
<dbReference type="FunFam" id="1.10.238.260:FF:000001">
    <property type="entry name" value="2-isopropylmalate synthase"/>
    <property type="match status" value="1"/>
</dbReference>
<dbReference type="PANTHER" id="PTHR10277:SF68">
    <property type="entry name" value="PYRUVATE CARBOXYLTRANSFERASE DOMAIN-CONTAINING PROTEIN"/>
    <property type="match status" value="1"/>
</dbReference>
<name>A0A078GF22_BRANA</name>
<dbReference type="GO" id="GO:0003852">
    <property type="term" value="F:2-isopropylmalate synthase activity"/>
    <property type="evidence" value="ECO:0000318"/>
    <property type="project" value="GO_Central"/>
</dbReference>
<protein>
    <submittedName>
        <fullName evidence="3">BnaC01g24090D protein</fullName>
    </submittedName>
</protein>
<feature type="domain" description="Pyruvate carboxyltransferase" evidence="2">
    <location>
        <begin position="1"/>
        <end position="118"/>
    </location>
</feature>
<keyword evidence="4" id="KW-1185">Reference proteome</keyword>
<dbReference type="Gene3D" id="1.10.238.260">
    <property type="match status" value="1"/>
</dbReference>
<gene>
    <name evidence="3" type="primary">BnaC01g24090D</name>
    <name evidence="3" type="ORF">GSBRNA2T00024032001</name>
</gene>
<dbReference type="InterPro" id="IPR050073">
    <property type="entry name" value="2-IPM_HCS-like"/>
</dbReference>
<evidence type="ECO:0000259" key="2">
    <source>
        <dbReference type="PROSITE" id="PS50991"/>
    </source>
</evidence>
<evidence type="ECO:0000313" key="3">
    <source>
        <dbReference type="EMBL" id="CDY23712.1"/>
    </source>
</evidence>
<dbReference type="PANTHER" id="PTHR10277">
    <property type="entry name" value="HOMOCITRATE SYNTHASE-RELATED"/>
    <property type="match status" value="1"/>
</dbReference>
<dbReference type="Proteomes" id="UP000028999">
    <property type="component" value="Unassembled WGS sequence"/>
</dbReference>
<dbReference type="Gramene" id="CDY23712">
    <property type="protein sequence ID" value="CDY23712"/>
    <property type="gene ID" value="GSBRNA2T00024032001"/>
</dbReference>